<organism evidence="1 2">
    <name type="scientific">Pseudomonas meliae</name>
    <dbReference type="NCBI Taxonomy" id="86176"/>
    <lineage>
        <taxon>Bacteria</taxon>
        <taxon>Pseudomonadati</taxon>
        <taxon>Pseudomonadota</taxon>
        <taxon>Gammaproteobacteria</taxon>
        <taxon>Pseudomonadales</taxon>
        <taxon>Pseudomonadaceae</taxon>
        <taxon>Pseudomonas</taxon>
    </lineage>
</organism>
<dbReference type="EMBL" id="LJQT01000049">
    <property type="protein sequence ID" value="KPX94829.1"/>
    <property type="molecule type" value="Genomic_DNA"/>
</dbReference>
<comment type="caution">
    <text evidence="1">The sequence shown here is derived from an EMBL/GenBank/DDBJ whole genome shotgun (WGS) entry which is preliminary data.</text>
</comment>
<dbReference type="Proteomes" id="UP000050455">
    <property type="component" value="Unassembled WGS sequence"/>
</dbReference>
<name>A0A0P9UXM8_9PSED</name>
<dbReference type="AlphaFoldDB" id="A0A0P9UXM8"/>
<reference evidence="1 2" key="1">
    <citation type="submission" date="2015-09" db="EMBL/GenBank/DDBJ databases">
        <title>Genome announcement of multiple Pseudomonas syringae strains.</title>
        <authorList>
            <person name="Thakur S."/>
            <person name="Wang P.W."/>
            <person name="Gong Y."/>
            <person name="Weir B.S."/>
            <person name="Guttman D.S."/>
        </authorList>
    </citation>
    <scope>NUCLEOTIDE SEQUENCE [LARGE SCALE GENOMIC DNA]</scope>
    <source>
        <strain evidence="1 2">ICMP6289</strain>
    </source>
</reference>
<dbReference type="InterPro" id="IPR029016">
    <property type="entry name" value="GAF-like_dom_sf"/>
</dbReference>
<keyword evidence="2" id="KW-1185">Reference proteome</keyword>
<dbReference type="PATRIC" id="fig|86176.4.peg.2670"/>
<sequence>MSQSSASLVHDIIIQDSWRRCRDFGLSHQTRPSFGQLPNAEVSRLLERHHGLVQTTHQEGSPAGL</sequence>
<dbReference type="Gene3D" id="3.30.450.40">
    <property type="match status" value="1"/>
</dbReference>
<proteinExistence type="predicted"/>
<evidence type="ECO:0000313" key="2">
    <source>
        <dbReference type="Proteomes" id="UP000050455"/>
    </source>
</evidence>
<protein>
    <submittedName>
        <fullName evidence="1">Sigma-54 dependent transcriptional regulator</fullName>
    </submittedName>
</protein>
<gene>
    <name evidence="1" type="ORF">ALO64_02457</name>
</gene>
<evidence type="ECO:0000313" key="1">
    <source>
        <dbReference type="EMBL" id="KPX94829.1"/>
    </source>
</evidence>
<accession>A0A0P9UXM8</accession>